<evidence type="ECO:0000313" key="2">
    <source>
        <dbReference type="Proteomes" id="UP000554482"/>
    </source>
</evidence>
<keyword evidence="2" id="KW-1185">Reference proteome</keyword>
<comment type="caution">
    <text evidence="1">The sequence shown here is derived from an EMBL/GenBank/DDBJ whole genome shotgun (WGS) entry which is preliminary data.</text>
</comment>
<sequence length="75" mass="8475">MGLGCADDLTSYCHYLLVSRHDVCRFYLRWRSLRVVQDKRLVTRFTAARHRCLSQGPLGFSKGLGLDCGEVVSSP</sequence>
<name>A0A7J6X711_THATH</name>
<proteinExistence type="predicted"/>
<accession>A0A7J6X711</accession>
<dbReference type="AlphaFoldDB" id="A0A7J6X711"/>
<dbReference type="EMBL" id="JABWDY010003916">
    <property type="protein sequence ID" value="KAF5205551.1"/>
    <property type="molecule type" value="Genomic_DNA"/>
</dbReference>
<protein>
    <submittedName>
        <fullName evidence="1">Uncharacterized protein</fullName>
    </submittedName>
</protein>
<reference evidence="1 2" key="1">
    <citation type="submission" date="2020-06" db="EMBL/GenBank/DDBJ databases">
        <title>Transcriptomic and genomic resources for Thalictrum thalictroides and T. hernandezii: Facilitating candidate gene discovery in an emerging model plant lineage.</title>
        <authorList>
            <person name="Arias T."/>
            <person name="Riano-Pachon D.M."/>
            <person name="Di Stilio V.S."/>
        </authorList>
    </citation>
    <scope>NUCLEOTIDE SEQUENCE [LARGE SCALE GENOMIC DNA]</scope>
    <source>
        <strain evidence="2">cv. WT478/WT964</strain>
        <tissue evidence="1">Leaves</tissue>
    </source>
</reference>
<gene>
    <name evidence="1" type="ORF">FRX31_004857</name>
</gene>
<organism evidence="1 2">
    <name type="scientific">Thalictrum thalictroides</name>
    <name type="common">Rue-anemone</name>
    <name type="synonym">Anemone thalictroides</name>
    <dbReference type="NCBI Taxonomy" id="46969"/>
    <lineage>
        <taxon>Eukaryota</taxon>
        <taxon>Viridiplantae</taxon>
        <taxon>Streptophyta</taxon>
        <taxon>Embryophyta</taxon>
        <taxon>Tracheophyta</taxon>
        <taxon>Spermatophyta</taxon>
        <taxon>Magnoliopsida</taxon>
        <taxon>Ranunculales</taxon>
        <taxon>Ranunculaceae</taxon>
        <taxon>Thalictroideae</taxon>
        <taxon>Thalictrum</taxon>
    </lineage>
</organism>
<dbReference type="Proteomes" id="UP000554482">
    <property type="component" value="Unassembled WGS sequence"/>
</dbReference>
<evidence type="ECO:0000313" key="1">
    <source>
        <dbReference type="EMBL" id="KAF5205551.1"/>
    </source>
</evidence>